<dbReference type="OrthoDB" id="1523429at2"/>
<accession>A0A5B8V001</accession>
<evidence type="ECO:0000256" key="1">
    <source>
        <dbReference type="SAM" id="SignalP"/>
    </source>
</evidence>
<keyword evidence="4" id="KW-1185">Reference proteome</keyword>
<dbReference type="InterPro" id="IPR025164">
    <property type="entry name" value="Toastrack_DUF4097"/>
</dbReference>
<dbReference type="Pfam" id="PF13349">
    <property type="entry name" value="DUF4097"/>
    <property type="match status" value="1"/>
</dbReference>
<dbReference type="EMBL" id="CP042436">
    <property type="protein sequence ID" value="QEC64153.1"/>
    <property type="molecule type" value="Genomic_DNA"/>
</dbReference>
<keyword evidence="1" id="KW-0732">Signal</keyword>
<dbReference type="KEGG" id="mgin:FRZ54_16730"/>
<name>A0A5B8V001_9SPHI</name>
<feature type="domain" description="DUF4097" evidence="2">
    <location>
        <begin position="181"/>
        <end position="327"/>
    </location>
</feature>
<feature type="chain" id="PRO_5023036686" evidence="1">
    <location>
        <begin position="20"/>
        <end position="345"/>
    </location>
</feature>
<organism evidence="3 4">
    <name type="scientific">Mucilaginibacter ginsenosidivorans</name>
    <dbReference type="NCBI Taxonomy" id="398053"/>
    <lineage>
        <taxon>Bacteria</taxon>
        <taxon>Pseudomonadati</taxon>
        <taxon>Bacteroidota</taxon>
        <taxon>Sphingobacteriia</taxon>
        <taxon>Sphingobacteriales</taxon>
        <taxon>Sphingobacteriaceae</taxon>
        <taxon>Mucilaginibacter</taxon>
    </lineage>
</organism>
<reference evidence="3 4" key="1">
    <citation type="journal article" date="2017" name="Curr. Microbiol.">
        <title>Mucilaginibacter ginsenosidivorans sp. nov., Isolated from Soil of Ginseng Field.</title>
        <authorList>
            <person name="Kim M.M."/>
            <person name="Siddiqi M.Z."/>
            <person name="Im W.T."/>
        </authorList>
    </citation>
    <scope>NUCLEOTIDE SEQUENCE [LARGE SCALE GENOMIC DNA]</scope>
    <source>
        <strain evidence="3 4">Gsoil 3017</strain>
    </source>
</reference>
<protein>
    <submittedName>
        <fullName evidence="3">DUF4097 domain-containing protein</fullName>
    </submittedName>
</protein>
<evidence type="ECO:0000313" key="3">
    <source>
        <dbReference type="EMBL" id="QEC64153.1"/>
    </source>
</evidence>
<dbReference type="PANTHER" id="PTHR34094:SF1">
    <property type="entry name" value="PROTEIN FAM185A"/>
    <property type="match status" value="1"/>
</dbReference>
<dbReference type="Proteomes" id="UP000321479">
    <property type="component" value="Chromosome"/>
</dbReference>
<dbReference type="AlphaFoldDB" id="A0A5B8V001"/>
<gene>
    <name evidence="3" type="ORF">FRZ54_16730</name>
</gene>
<evidence type="ECO:0000313" key="4">
    <source>
        <dbReference type="Proteomes" id="UP000321479"/>
    </source>
</evidence>
<evidence type="ECO:0000259" key="2">
    <source>
        <dbReference type="Pfam" id="PF13349"/>
    </source>
</evidence>
<sequence>MKKYLILFIAACQGLSTLAQDNKTPYITKSLTNAGIKNVYVSTSGGSITVSGAPGEEPRIEVYVSGNNGLSNLSKDEIKKRLEENYTLDITTSGGELKAVAKNKHDHNWDWRRSLNIGFKVYVPQNVATKLETSGGSIHLDNLSGQEVFETSGGSLHIDKLTGNIRGRTSGGSITLMNSKDNIDLETSGGSIRASNCSGNIHLETSGGSIRLEDLNGKIGAETSGGSVAANNIKGELKTGTSGGSINLTGLACSLDTYTSGGSIHAQLKEASKFVKIDASGGHVDLELPSKQGFDLNLRADKVTAELGGGSFNGTKEKDRVEGKLNGGGISVDVNGSNRVNLTLN</sequence>
<dbReference type="PANTHER" id="PTHR34094">
    <property type="match status" value="1"/>
</dbReference>
<dbReference type="RefSeq" id="WP_147032726.1">
    <property type="nucleotide sequence ID" value="NZ_CP042436.1"/>
</dbReference>
<feature type="signal peptide" evidence="1">
    <location>
        <begin position="1"/>
        <end position="19"/>
    </location>
</feature>
<proteinExistence type="predicted"/>